<evidence type="ECO:0000313" key="10">
    <source>
        <dbReference type="WBParaSite" id="PTRK_0001775900.1"/>
    </source>
</evidence>
<dbReference type="PRINTS" id="PR00480">
    <property type="entry name" value="ASTACIN"/>
</dbReference>
<dbReference type="PANTHER" id="PTHR10127:SF780">
    <property type="entry name" value="METALLOENDOPEPTIDASE"/>
    <property type="match status" value="1"/>
</dbReference>
<evidence type="ECO:0000256" key="5">
    <source>
        <dbReference type="ARBA" id="ARBA00023049"/>
    </source>
</evidence>
<dbReference type="Pfam" id="PF01400">
    <property type="entry name" value="Astacin"/>
    <property type="match status" value="1"/>
</dbReference>
<name>A0A0N5A6W4_PARTI</name>
<dbReference type="PANTHER" id="PTHR10127">
    <property type="entry name" value="DISCOIDIN, CUB, EGF, LAMININ , AND ZINC METALLOPROTEASE DOMAIN CONTAINING"/>
    <property type="match status" value="1"/>
</dbReference>
<evidence type="ECO:0000256" key="2">
    <source>
        <dbReference type="ARBA" id="ARBA00022723"/>
    </source>
</evidence>
<evidence type="ECO:0000256" key="6">
    <source>
        <dbReference type="PROSITE-ProRule" id="PRU01211"/>
    </source>
</evidence>
<feature type="domain" description="Peptidase M12A" evidence="8">
    <location>
        <begin position="11"/>
        <end position="216"/>
    </location>
</feature>
<dbReference type="EC" id="3.4.24.-" evidence="7"/>
<proteinExistence type="predicted"/>
<evidence type="ECO:0000256" key="1">
    <source>
        <dbReference type="ARBA" id="ARBA00022670"/>
    </source>
</evidence>
<evidence type="ECO:0000259" key="8">
    <source>
        <dbReference type="PROSITE" id="PS51864"/>
    </source>
</evidence>
<keyword evidence="3 7" id="KW-0378">Hydrolase</keyword>
<dbReference type="GO" id="GO:0006508">
    <property type="term" value="P:proteolysis"/>
    <property type="evidence" value="ECO:0007669"/>
    <property type="project" value="UniProtKB-KW"/>
</dbReference>
<evidence type="ECO:0000256" key="7">
    <source>
        <dbReference type="RuleBase" id="RU361183"/>
    </source>
</evidence>
<protein>
    <recommendedName>
        <fullName evidence="7">Metalloendopeptidase</fullName>
        <ecNumber evidence="7">3.4.24.-</ecNumber>
    </recommendedName>
</protein>
<evidence type="ECO:0000256" key="3">
    <source>
        <dbReference type="ARBA" id="ARBA00022801"/>
    </source>
</evidence>
<dbReference type="InterPro" id="IPR024079">
    <property type="entry name" value="MetalloPept_cat_dom_sf"/>
</dbReference>
<dbReference type="AlphaFoldDB" id="A0A0N5A6W4"/>
<dbReference type="Gene3D" id="3.40.390.10">
    <property type="entry name" value="Collagenase (Catalytic Domain)"/>
    <property type="match status" value="1"/>
</dbReference>
<dbReference type="Proteomes" id="UP000038045">
    <property type="component" value="Unplaced"/>
</dbReference>
<evidence type="ECO:0000256" key="4">
    <source>
        <dbReference type="ARBA" id="ARBA00022833"/>
    </source>
</evidence>
<organism evidence="9 10">
    <name type="scientific">Parastrongyloides trichosuri</name>
    <name type="common">Possum-specific nematode worm</name>
    <dbReference type="NCBI Taxonomy" id="131310"/>
    <lineage>
        <taxon>Eukaryota</taxon>
        <taxon>Metazoa</taxon>
        <taxon>Ecdysozoa</taxon>
        <taxon>Nematoda</taxon>
        <taxon>Chromadorea</taxon>
        <taxon>Rhabditida</taxon>
        <taxon>Tylenchina</taxon>
        <taxon>Panagrolaimomorpha</taxon>
        <taxon>Strongyloidoidea</taxon>
        <taxon>Strongyloididae</taxon>
        <taxon>Parastrongyloides</taxon>
    </lineage>
</organism>
<keyword evidence="2 7" id="KW-0479">Metal-binding</keyword>
<keyword evidence="1 7" id="KW-0645">Protease</keyword>
<dbReference type="PROSITE" id="PS51864">
    <property type="entry name" value="ASTACIN"/>
    <property type="match status" value="1"/>
</dbReference>
<dbReference type="InterPro" id="IPR001506">
    <property type="entry name" value="Peptidase_M12A"/>
</dbReference>
<evidence type="ECO:0000313" key="9">
    <source>
        <dbReference type="Proteomes" id="UP000038045"/>
    </source>
</evidence>
<dbReference type="GO" id="GO:0004222">
    <property type="term" value="F:metalloendopeptidase activity"/>
    <property type="evidence" value="ECO:0007669"/>
    <property type="project" value="UniProtKB-UniRule"/>
</dbReference>
<dbReference type="SUPFAM" id="SSF55486">
    <property type="entry name" value="Metalloproteases ('zincins'), catalytic domain"/>
    <property type="match status" value="1"/>
</dbReference>
<dbReference type="WBParaSite" id="PTRK_0001775900.1">
    <property type="protein sequence ID" value="PTRK_0001775900.1"/>
    <property type="gene ID" value="PTRK_0001775900"/>
</dbReference>
<reference evidence="10" key="1">
    <citation type="submission" date="2017-02" db="UniProtKB">
        <authorList>
            <consortium name="WormBaseParasite"/>
        </authorList>
    </citation>
    <scope>IDENTIFICATION</scope>
</reference>
<keyword evidence="5 7" id="KW-0482">Metalloprotease</keyword>
<keyword evidence="9" id="KW-1185">Reference proteome</keyword>
<dbReference type="GO" id="GO:0046872">
    <property type="term" value="F:metal ion binding"/>
    <property type="evidence" value="ECO:0007669"/>
    <property type="project" value="UniProtKB-KW"/>
</dbReference>
<keyword evidence="4 7" id="KW-0862">Zinc</keyword>
<comment type="caution">
    <text evidence="6">Lacks conserved residue(s) required for the propagation of feature annotation.</text>
</comment>
<comment type="cofactor">
    <cofactor evidence="7">
        <name>Zn(2+)</name>
        <dbReference type="ChEBI" id="CHEBI:29105"/>
    </cofactor>
    <text evidence="7">Binds 1 zinc ion per subunit.</text>
</comment>
<sequence>NSQCNPLNSSRFILGKNLRKRDLSDGKKIVIEYKITGLSDENEEIFKRILKGINDNTCFHFKENLDLDGKGKNEVFRGNLFKIKEFEFCNCPKGIDQQVVFEFNKYDNKEIYYDIGRPFGLPFEHTRTDRDKFVKIINEIIYSEQDDFINNCPMEEIITVPYDFGSAMHYSSKKNSFDGNVVIQPIKYYTPYKDTMGQYGGFSFNDYKKINKIHCNNVCKFGNPCKKNGYLNPKTCNKCLCPYPYDPNENCKKFIGKLKECSKTYILTEEKKTETVPSEESNNFDCFYEFKTDKNHLIK</sequence>
<accession>A0A0N5A6W4</accession>